<keyword evidence="4" id="KW-1185">Reference proteome</keyword>
<organism evidence="3 4">
    <name type="scientific">Clostridium sartagoforme</name>
    <dbReference type="NCBI Taxonomy" id="84031"/>
    <lineage>
        <taxon>Bacteria</taxon>
        <taxon>Bacillati</taxon>
        <taxon>Bacillota</taxon>
        <taxon>Clostridia</taxon>
        <taxon>Eubacteriales</taxon>
        <taxon>Clostridiaceae</taxon>
        <taxon>Clostridium</taxon>
    </lineage>
</organism>
<dbReference type="Pfam" id="PF13786">
    <property type="entry name" value="DUF4179"/>
    <property type="match status" value="1"/>
</dbReference>
<evidence type="ECO:0000313" key="4">
    <source>
        <dbReference type="Proteomes" id="UP000306888"/>
    </source>
</evidence>
<comment type="caution">
    <text evidence="3">The sequence shown here is derived from an EMBL/GenBank/DDBJ whole genome shotgun (WGS) entry which is preliminary data.</text>
</comment>
<feature type="domain" description="DUF4179" evidence="2">
    <location>
        <begin position="48"/>
        <end position="133"/>
    </location>
</feature>
<proteinExistence type="predicted"/>
<keyword evidence="1" id="KW-1133">Transmembrane helix</keyword>
<keyword evidence="1" id="KW-0472">Membrane</keyword>
<evidence type="ECO:0000259" key="2">
    <source>
        <dbReference type="Pfam" id="PF13786"/>
    </source>
</evidence>
<accession>A0A4S2DKS5</accession>
<dbReference type="EMBL" id="SRYR01000003">
    <property type="protein sequence ID" value="TGY42272.1"/>
    <property type="molecule type" value="Genomic_DNA"/>
</dbReference>
<feature type="transmembrane region" description="Helical" evidence="1">
    <location>
        <begin position="56"/>
        <end position="76"/>
    </location>
</feature>
<dbReference type="Gene3D" id="2.60.40.1630">
    <property type="entry name" value="bacillus anthracis domain"/>
    <property type="match status" value="1"/>
</dbReference>
<sequence length="437" mass="50112">MNPRELLENIDNLELDNNEINDIETSEMYMPDIVKERVRKKVKSTIRHRKSKKFKIAASIMIGIFSLAVISTPVIAKSNSILSELYKKIGIFDDFEDYKKFIGTTKEENGFKVTIEEMIATPNTMIVAVKIQSPTPFSKDAEDHLNVGINLEKMGMSSASGQISTQYIDDYNCLIINEADNNEGLFPEKSDISINVIKLNKEFEEELNINFDINADFTSAFRDVDRLEINKSSEGMDIKFITSSIIESNLFVNIKDVGSKGLINAFIIKVDGRYHSGTSMSSSESESMIEFKTLKYSEINEAENISVIYTGLTEEEFEKTQLEKDTIWKEENGITYPKEIITNSNNKYKINKAERESSKVKLHIEGDILPIDLLTKVTLYEDSDVINNIWYGTMYKEEDNNYIIEFNVVNNQEALKVNFNNHWRQGNIEDFKEIKIK</sequence>
<keyword evidence="1" id="KW-0812">Transmembrane</keyword>
<dbReference type="OrthoDB" id="1748051at2"/>
<dbReference type="RefSeq" id="WP_136006439.1">
    <property type="nucleotide sequence ID" value="NZ_SRYR01000003.1"/>
</dbReference>
<name>A0A4S2DKS5_9CLOT</name>
<gene>
    <name evidence="3" type="ORF">E5347_08610</name>
</gene>
<dbReference type="InterPro" id="IPR025436">
    <property type="entry name" value="DUF4179"/>
</dbReference>
<dbReference type="Proteomes" id="UP000306888">
    <property type="component" value="Unassembled WGS sequence"/>
</dbReference>
<evidence type="ECO:0000256" key="1">
    <source>
        <dbReference type="SAM" id="Phobius"/>
    </source>
</evidence>
<reference evidence="3 4" key="1">
    <citation type="submission" date="2019-04" db="EMBL/GenBank/DDBJ databases">
        <title>Microbes associate with the intestines of laboratory mice.</title>
        <authorList>
            <person name="Navarre W."/>
            <person name="Wong E."/>
            <person name="Huang K."/>
            <person name="Tropini C."/>
            <person name="Ng K."/>
            <person name="Yu B."/>
        </authorList>
    </citation>
    <scope>NUCLEOTIDE SEQUENCE [LARGE SCALE GENOMIC DNA]</scope>
    <source>
        <strain evidence="3 4">NM50_B9-20</strain>
    </source>
</reference>
<protein>
    <submittedName>
        <fullName evidence="3">DUF4179 domain-containing protein</fullName>
    </submittedName>
</protein>
<evidence type="ECO:0000313" key="3">
    <source>
        <dbReference type="EMBL" id="TGY42272.1"/>
    </source>
</evidence>
<dbReference type="AlphaFoldDB" id="A0A4S2DKS5"/>